<dbReference type="Proteomes" id="UP001187734">
    <property type="component" value="Unassembled WGS sequence"/>
</dbReference>
<proteinExistence type="predicted"/>
<evidence type="ECO:0000256" key="1">
    <source>
        <dbReference type="SAM" id="MobiDB-lite"/>
    </source>
</evidence>
<keyword evidence="3" id="KW-1185">Reference proteome</keyword>
<sequence length="101" mass="11463">MNSRSAEAIDNLLILHQEALYAMQDSLRQLEGHLKNIQARTFEMTEEISYLITDNMRLLSNIDQVSIVPEKEPCAPDTPLAPPAPWKDVEEENSVSKIDQL</sequence>
<accession>A0AAE8M152</accession>
<protein>
    <submittedName>
        <fullName evidence="2">Uncharacterized protein</fullName>
    </submittedName>
</protein>
<evidence type="ECO:0000313" key="2">
    <source>
        <dbReference type="EMBL" id="SPJ72386.1"/>
    </source>
</evidence>
<organism evidence="2 3">
    <name type="scientific">Fusarium torulosum</name>
    <dbReference type="NCBI Taxonomy" id="33205"/>
    <lineage>
        <taxon>Eukaryota</taxon>
        <taxon>Fungi</taxon>
        <taxon>Dikarya</taxon>
        <taxon>Ascomycota</taxon>
        <taxon>Pezizomycotina</taxon>
        <taxon>Sordariomycetes</taxon>
        <taxon>Hypocreomycetidae</taxon>
        <taxon>Hypocreales</taxon>
        <taxon>Nectriaceae</taxon>
        <taxon>Fusarium</taxon>
    </lineage>
</organism>
<dbReference type="AlphaFoldDB" id="A0AAE8M152"/>
<comment type="caution">
    <text evidence="2">The sequence shown here is derived from an EMBL/GenBank/DDBJ whole genome shotgun (WGS) entry which is preliminary data.</text>
</comment>
<feature type="region of interest" description="Disordered" evidence="1">
    <location>
        <begin position="71"/>
        <end position="101"/>
    </location>
</feature>
<gene>
    <name evidence="2" type="ORF">FTOL_02114</name>
</gene>
<reference evidence="2" key="1">
    <citation type="submission" date="2018-03" db="EMBL/GenBank/DDBJ databases">
        <authorList>
            <person name="Guldener U."/>
        </authorList>
    </citation>
    <scope>NUCLEOTIDE SEQUENCE</scope>
</reference>
<dbReference type="EMBL" id="ONZP01000058">
    <property type="protein sequence ID" value="SPJ72386.1"/>
    <property type="molecule type" value="Genomic_DNA"/>
</dbReference>
<name>A0AAE8M152_9HYPO</name>
<evidence type="ECO:0000313" key="3">
    <source>
        <dbReference type="Proteomes" id="UP001187734"/>
    </source>
</evidence>